<dbReference type="GO" id="GO:0003700">
    <property type="term" value="F:DNA-binding transcription factor activity"/>
    <property type="evidence" value="ECO:0007669"/>
    <property type="project" value="TreeGrafter"/>
</dbReference>
<dbReference type="Pfam" id="PF13377">
    <property type="entry name" value="Peripla_BP_3"/>
    <property type="match status" value="1"/>
</dbReference>
<evidence type="ECO:0000313" key="5">
    <source>
        <dbReference type="EMBL" id="SHF32825.1"/>
    </source>
</evidence>
<dbReference type="Pfam" id="PF00356">
    <property type="entry name" value="LacI"/>
    <property type="match status" value="1"/>
</dbReference>
<dbReference type="Proteomes" id="UP000184517">
    <property type="component" value="Unassembled WGS sequence"/>
</dbReference>
<evidence type="ECO:0000256" key="2">
    <source>
        <dbReference type="ARBA" id="ARBA00023125"/>
    </source>
</evidence>
<dbReference type="OrthoDB" id="5681588at2"/>
<gene>
    <name evidence="5" type="ORF">SAMN02745753_01703</name>
</gene>
<dbReference type="InterPro" id="IPR000843">
    <property type="entry name" value="HTH_LacI"/>
</dbReference>
<dbReference type="AlphaFoldDB" id="A0A1M5ARK7"/>
<sequence>MSNKSVTIHELASLAGVSIASVSRALNGKPGISEALRARIISLSEEINYKPNVMARQLISGKTPVVALCMPPSPYEFSDRPYFVHLYQALTLYLHRKGLVPVLFAYENIEEVFSQASSAILLGATEDDRPEIFDRQKFPYVTLETGVGASVVIDEANGVYKLTHYLFKKGRKNMLFLGENIDISTSQGRLRGYRKAIGELGLQENFDNVPRQISSSLSAYRQMMEHFQSSEPFPYDAVICANDELAVGVIQAAEDAGYKVPEDISVTGFDDLPRFSNKITTIHQDIPKIAEAAVSLLSEQLDGLPPRVVEVMTRLVSRESA</sequence>
<dbReference type="GO" id="GO:0000976">
    <property type="term" value="F:transcription cis-regulatory region binding"/>
    <property type="evidence" value="ECO:0007669"/>
    <property type="project" value="TreeGrafter"/>
</dbReference>
<keyword evidence="3" id="KW-0804">Transcription</keyword>
<dbReference type="Gene3D" id="3.40.50.2300">
    <property type="match status" value="2"/>
</dbReference>
<dbReference type="CDD" id="cd06267">
    <property type="entry name" value="PBP1_LacI_sugar_binding-like"/>
    <property type="match status" value="1"/>
</dbReference>
<dbReference type="SUPFAM" id="SSF53822">
    <property type="entry name" value="Periplasmic binding protein-like I"/>
    <property type="match status" value="1"/>
</dbReference>
<dbReference type="EMBL" id="FQVF01000007">
    <property type="protein sequence ID" value="SHF32825.1"/>
    <property type="molecule type" value="Genomic_DNA"/>
</dbReference>
<evidence type="ECO:0000256" key="1">
    <source>
        <dbReference type="ARBA" id="ARBA00023015"/>
    </source>
</evidence>
<dbReference type="RefSeq" id="WP_072839477.1">
    <property type="nucleotide sequence ID" value="NZ_FQVF01000007.1"/>
</dbReference>
<dbReference type="PANTHER" id="PTHR30146">
    <property type="entry name" value="LACI-RELATED TRANSCRIPTIONAL REPRESSOR"/>
    <property type="match status" value="1"/>
</dbReference>
<evidence type="ECO:0000256" key="3">
    <source>
        <dbReference type="ARBA" id="ARBA00023163"/>
    </source>
</evidence>
<evidence type="ECO:0000313" key="6">
    <source>
        <dbReference type="Proteomes" id="UP000184517"/>
    </source>
</evidence>
<protein>
    <submittedName>
        <fullName evidence="5">Transcriptional regulator, LacI family</fullName>
    </submittedName>
</protein>
<keyword evidence="2" id="KW-0238">DNA-binding</keyword>
<dbReference type="InterPro" id="IPR046335">
    <property type="entry name" value="LacI/GalR-like_sensor"/>
</dbReference>
<dbReference type="SUPFAM" id="SSF47413">
    <property type="entry name" value="lambda repressor-like DNA-binding domains"/>
    <property type="match status" value="1"/>
</dbReference>
<proteinExistence type="predicted"/>
<dbReference type="InterPro" id="IPR010982">
    <property type="entry name" value="Lambda_DNA-bd_dom_sf"/>
</dbReference>
<dbReference type="STRING" id="1122206.SAMN02745753_01703"/>
<reference evidence="6" key="1">
    <citation type="submission" date="2016-11" db="EMBL/GenBank/DDBJ databases">
        <authorList>
            <person name="Varghese N."/>
            <person name="Submissions S."/>
        </authorList>
    </citation>
    <scope>NUCLEOTIDE SEQUENCE [LARGE SCALE GENOMIC DNA]</scope>
    <source>
        <strain evidence="6">DSM 16579</strain>
    </source>
</reference>
<keyword evidence="1" id="KW-0805">Transcription regulation</keyword>
<dbReference type="PROSITE" id="PS00356">
    <property type="entry name" value="HTH_LACI_1"/>
    <property type="match status" value="1"/>
</dbReference>
<dbReference type="Gene3D" id="1.10.260.40">
    <property type="entry name" value="lambda repressor-like DNA-binding domains"/>
    <property type="match status" value="1"/>
</dbReference>
<dbReference type="PANTHER" id="PTHR30146:SF109">
    <property type="entry name" value="HTH-TYPE TRANSCRIPTIONAL REGULATOR GALS"/>
    <property type="match status" value="1"/>
</dbReference>
<name>A0A1M5ARK7_9GAMM</name>
<feature type="domain" description="HTH lacI-type" evidence="4">
    <location>
        <begin position="6"/>
        <end position="60"/>
    </location>
</feature>
<keyword evidence="6" id="KW-1185">Reference proteome</keyword>
<dbReference type="PROSITE" id="PS50932">
    <property type="entry name" value="HTH_LACI_2"/>
    <property type="match status" value="1"/>
</dbReference>
<dbReference type="CDD" id="cd01392">
    <property type="entry name" value="HTH_LacI"/>
    <property type="match status" value="1"/>
</dbReference>
<organism evidence="5 6">
    <name type="scientific">Marinomonas polaris DSM 16579</name>
    <dbReference type="NCBI Taxonomy" id="1122206"/>
    <lineage>
        <taxon>Bacteria</taxon>
        <taxon>Pseudomonadati</taxon>
        <taxon>Pseudomonadota</taxon>
        <taxon>Gammaproteobacteria</taxon>
        <taxon>Oceanospirillales</taxon>
        <taxon>Oceanospirillaceae</taxon>
        <taxon>Marinomonas</taxon>
    </lineage>
</organism>
<dbReference type="InterPro" id="IPR028082">
    <property type="entry name" value="Peripla_BP_I"/>
</dbReference>
<evidence type="ECO:0000259" key="4">
    <source>
        <dbReference type="PROSITE" id="PS50932"/>
    </source>
</evidence>
<dbReference type="SMART" id="SM00354">
    <property type="entry name" value="HTH_LACI"/>
    <property type="match status" value="1"/>
</dbReference>
<accession>A0A1M5ARK7</accession>